<dbReference type="SUPFAM" id="SSF53383">
    <property type="entry name" value="PLP-dependent transferases"/>
    <property type="match status" value="1"/>
</dbReference>
<dbReference type="SUPFAM" id="SSF55904">
    <property type="entry name" value="Ornithine decarboxylase C-terminal domain"/>
    <property type="match status" value="1"/>
</dbReference>
<comment type="similarity">
    <text evidence="2">Belongs to the Orn/Lys/Arg decarboxylase class-I family.</text>
</comment>
<gene>
    <name evidence="8" type="primary">cad</name>
    <name evidence="8" type="ORF">PMNZ_779</name>
</gene>
<evidence type="ECO:0000259" key="6">
    <source>
        <dbReference type="Pfam" id="PF01276"/>
    </source>
</evidence>
<evidence type="ECO:0000313" key="8">
    <source>
        <dbReference type="EMBL" id="AXY63699.1"/>
    </source>
</evidence>
<geneLocation type="plastid" evidence="8"/>
<dbReference type="InterPro" id="IPR036633">
    <property type="entry name" value="Prn/Lys/Arg_de-COase_C_sf"/>
</dbReference>
<keyword evidence="3" id="KW-0210">Decarboxylase</keyword>
<evidence type="ECO:0000256" key="5">
    <source>
        <dbReference type="ARBA" id="ARBA00023239"/>
    </source>
</evidence>
<dbReference type="Gene3D" id="3.40.640.10">
    <property type="entry name" value="Type I PLP-dependent aspartate aminotransferase-like (Major domain)"/>
    <property type="match status" value="1"/>
</dbReference>
<protein>
    <submittedName>
        <fullName evidence="8">Orn/Lys/Arg decarboxylase family 1</fullName>
    </submittedName>
</protein>
<keyword evidence="8" id="KW-0934">Plastid</keyword>
<evidence type="ECO:0000256" key="3">
    <source>
        <dbReference type="ARBA" id="ARBA00022793"/>
    </source>
</evidence>
<sequence>MRVKYRSNLLLYLPAHGRRSGLPPDLCYLFRYSPVSWDLPELPNIGGPLESKGSVAYSQQSMAERWGACHGWYGVNGATNMLQAALLSVASPGDRVLMPRNAHRSILSGCILGQLNPVLFSIPFDQSTGLWGLPSPQQFNEILLTAGDIACVVLLHPTYQGFAGSLTQLIQLAHKRGIIVIVDEAHGTHFSIAPNELPKSALSAGADLVIGSLHKSAGSLGQSAVLWLQHKRVSPISIERSLLWLQTSSPSTLLLASVEASLDYLASRRGYDKLQKALMVGYQSRQDIISAGFPLVLNQDPLRLVLNTAALGISGIEADDFLMKEDLIAELPEPGCLTFCLGMVPNRKIGTKMVPILNKLQRQLSGSPLKPFPIPPIPQITELTLSPQEAWRSPYEIVNLEDAAERIAADIVCPYPPGIPILYPGEKIDRIRASWLQQQHSFWPKQISNQIAVVVT</sequence>
<evidence type="ECO:0000256" key="4">
    <source>
        <dbReference type="ARBA" id="ARBA00022898"/>
    </source>
</evidence>
<evidence type="ECO:0000256" key="2">
    <source>
        <dbReference type="ARBA" id="ARBA00010671"/>
    </source>
</evidence>
<accession>A0A385I188</accession>
<feature type="domain" description="Orn/Lys/Arg decarboxylase C-terminal" evidence="7">
    <location>
        <begin position="387"/>
        <end position="437"/>
    </location>
</feature>
<evidence type="ECO:0000259" key="7">
    <source>
        <dbReference type="Pfam" id="PF03711"/>
    </source>
</evidence>
<dbReference type="InterPro" id="IPR000310">
    <property type="entry name" value="Orn/Lys/Arg_deCO2ase_major_dom"/>
</dbReference>
<dbReference type="EMBL" id="MG976688">
    <property type="protein sequence ID" value="AXY63699.1"/>
    <property type="molecule type" value="Genomic_DNA"/>
</dbReference>
<evidence type="ECO:0000256" key="1">
    <source>
        <dbReference type="ARBA" id="ARBA00001933"/>
    </source>
</evidence>
<dbReference type="GeneID" id="38331649"/>
<dbReference type="GO" id="GO:0016831">
    <property type="term" value="F:carboxy-lyase activity"/>
    <property type="evidence" value="ECO:0007669"/>
    <property type="project" value="UniProtKB-KW"/>
</dbReference>
<dbReference type="RefSeq" id="YP_009531010.1">
    <property type="nucleotide sequence ID" value="NC_039737.1"/>
</dbReference>
<dbReference type="PANTHER" id="PTHR43277:SF4">
    <property type="entry name" value="ARGININE DECARBOXYLASE"/>
    <property type="match status" value="1"/>
</dbReference>
<keyword evidence="5" id="KW-0456">Lyase</keyword>
<dbReference type="PANTHER" id="PTHR43277">
    <property type="entry name" value="ARGININE DECARBOXYLASE"/>
    <property type="match status" value="1"/>
</dbReference>
<name>A0A385I188_9EUKA</name>
<feature type="domain" description="Orn/Lys/Arg decarboxylases family 1 pyridoxal-P attachment site" evidence="6">
    <location>
        <begin position="42"/>
        <end position="289"/>
    </location>
</feature>
<dbReference type="Pfam" id="PF01276">
    <property type="entry name" value="OKR_DC_1"/>
    <property type="match status" value="1"/>
</dbReference>
<dbReference type="InterPro" id="IPR015421">
    <property type="entry name" value="PyrdxlP-dep_Trfase_major"/>
</dbReference>
<dbReference type="Gene3D" id="3.90.100.10">
    <property type="entry name" value="Orn/Lys/Arg decarboxylase, C-terminal domain"/>
    <property type="match status" value="1"/>
</dbReference>
<comment type="cofactor">
    <cofactor evidence="1">
        <name>pyridoxal 5'-phosphate</name>
        <dbReference type="ChEBI" id="CHEBI:597326"/>
    </cofactor>
</comment>
<dbReference type="Pfam" id="PF03711">
    <property type="entry name" value="OKR_DC_1_C"/>
    <property type="match status" value="1"/>
</dbReference>
<dbReference type="InterPro" id="IPR008286">
    <property type="entry name" value="Prn/Lys/Arg_de-COase_C"/>
</dbReference>
<dbReference type="AlphaFoldDB" id="A0A385I188"/>
<dbReference type="InterPro" id="IPR052357">
    <property type="entry name" value="Orn_Lys_Arg_decarboxylase-I"/>
</dbReference>
<organism evidence="8">
    <name type="scientific">Paulinella micropora</name>
    <dbReference type="NCBI Taxonomy" id="1928728"/>
    <lineage>
        <taxon>Eukaryota</taxon>
        <taxon>Sar</taxon>
        <taxon>Rhizaria</taxon>
        <taxon>Cercozoa</taxon>
        <taxon>Imbricatea</taxon>
        <taxon>Silicofilosea</taxon>
        <taxon>Euglyphida</taxon>
        <taxon>Paulinellidae</taxon>
        <taxon>Paulinella</taxon>
    </lineage>
</organism>
<keyword evidence="4" id="KW-0663">Pyridoxal phosphate</keyword>
<reference evidence="8" key="1">
    <citation type="submission" date="2018-02" db="EMBL/GenBank/DDBJ databases">
        <title>Genome reduction pattern in chromatophore genome of Paulinella.</title>
        <authorList>
            <person name="Lhee D."/>
            <person name="Yoon H.S."/>
        </authorList>
    </citation>
    <scope>NUCLEOTIDE SEQUENCE</scope>
    <source>
        <strain evidence="8">NZ27</strain>
    </source>
</reference>
<dbReference type="InterPro" id="IPR015424">
    <property type="entry name" value="PyrdxlP-dep_Trfase"/>
</dbReference>
<proteinExistence type="inferred from homology"/>